<evidence type="ECO:0000313" key="2">
    <source>
        <dbReference type="Proteomes" id="UP000324800"/>
    </source>
</evidence>
<name>A0A5J4X7T7_9EUKA</name>
<dbReference type="AlphaFoldDB" id="A0A5J4X7T7"/>
<protein>
    <submittedName>
        <fullName evidence="1">Uncharacterized protein</fullName>
    </submittedName>
</protein>
<proteinExistence type="predicted"/>
<evidence type="ECO:0000313" key="1">
    <source>
        <dbReference type="EMBL" id="KAA6402796.1"/>
    </source>
</evidence>
<sequence length="90" mass="10349">MCFLQEMEQDIFGFMIHFIPCLSKAQQGGDKRIHSFGTRPAASFRIVQASSVDMLDNPFKANMIEEHVNLTIRRRNINKDTSYRKNKGNG</sequence>
<reference evidence="1 2" key="1">
    <citation type="submission" date="2019-03" db="EMBL/GenBank/DDBJ databases">
        <title>Single cell metagenomics reveals metabolic interactions within the superorganism composed of flagellate Streblomastix strix and complex community of Bacteroidetes bacteria on its surface.</title>
        <authorList>
            <person name="Treitli S.C."/>
            <person name="Kolisko M."/>
            <person name="Husnik F."/>
            <person name="Keeling P."/>
            <person name="Hampl V."/>
        </authorList>
    </citation>
    <scope>NUCLEOTIDE SEQUENCE [LARGE SCALE GENOMIC DNA]</scope>
    <source>
        <strain evidence="1">ST1C</strain>
    </source>
</reference>
<dbReference type="Proteomes" id="UP000324800">
    <property type="component" value="Unassembled WGS sequence"/>
</dbReference>
<gene>
    <name evidence="1" type="ORF">EZS28_001676</name>
</gene>
<organism evidence="1 2">
    <name type="scientific">Streblomastix strix</name>
    <dbReference type="NCBI Taxonomy" id="222440"/>
    <lineage>
        <taxon>Eukaryota</taxon>
        <taxon>Metamonada</taxon>
        <taxon>Preaxostyla</taxon>
        <taxon>Oxymonadida</taxon>
        <taxon>Streblomastigidae</taxon>
        <taxon>Streblomastix</taxon>
    </lineage>
</organism>
<dbReference type="EMBL" id="SNRW01000183">
    <property type="protein sequence ID" value="KAA6402796.1"/>
    <property type="molecule type" value="Genomic_DNA"/>
</dbReference>
<comment type="caution">
    <text evidence="1">The sequence shown here is derived from an EMBL/GenBank/DDBJ whole genome shotgun (WGS) entry which is preliminary data.</text>
</comment>
<accession>A0A5J4X7T7</accession>